<reference evidence="1" key="1">
    <citation type="journal article" date="2021" name="Proc. Natl. Acad. Sci. U.S.A.">
        <title>A Catalog of Tens of Thousands of Viruses from Human Metagenomes Reveals Hidden Associations with Chronic Diseases.</title>
        <authorList>
            <person name="Tisza M.J."/>
            <person name="Buck C.B."/>
        </authorList>
    </citation>
    <scope>NUCLEOTIDE SEQUENCE</scope>
    <source>
        <strain evidence="1">CtDhw1</strain>
    </source>
</reference>
<sequence>MIPVTKEEAKLLRELYPEYKVTRTMVQDSKRHHYYATEHEGMMRAIADTNYAAANIVAQIDKERALRKKRAELQERKYG</sequence>
<evidence type="ECO:0000313" key="1">
    <source>
        <dbReference type="EMBL" id="DAF50842.1"/>
    </source>
</evidence>
<organism evidence="1">
    <name type="scientific">Siphoviridae sp. ctDhw1</name>
    <dbReference type="NCBI Taxonomy" id="2827813"/>
    <lineage>
        <taxon>Viruses</taxon>
        <taxon>Duplodnaviria</taxon>
        <taxon>Heunggongvirae</taxon>
        <taxon>Uroviricota</taxon>
        <taxon>Caudoviricetes</taxon>
    </lineage>
</organism>
<accession>A0A8S5SJW4</accession>
<name>A0A8S5SJW4_9CAUD</name>
<proteinExistence type="predicted"/>
<dbReference type="EMBL" id="BK032602">
    <property type="protein sequence ID" value="DAF50842.1"/>
    <property type="molecule type" value="Genomic_DNA"/>
</dbReference>
<protein>
    <submittedName>
        <fullName evidence="1">Uncharacterized protein</fullName>
    </submittedName>
</protein>